<reference evidence="4 5" key="1">
    <citation type="submission" date="2024-03" db="EMBL/GenBank/DDBJ databases">
        <title>Aureococcus anophagefferens CCMP1851 and Kratosvirus quantuckense: Draft genome of a second virus-susceptible host strain in the model system.</title>
        <authorList>
            <person name="Chase E."/>
            <person name="Truchon A.R."/>
            <person name="Schepens W."/>
            <person name="Wilhelm S.W."/>
        </authorList>
    </citation>
    <scope>NUCLEOTIDE SEQUENCE [LARGE SCALE GENOMIC DNA]</scope>
    <source>
        <strain evidence="4 5">CCMP1851</strain>
    </source>
</reference>
<evidence type="ECO:0008006" key="6">
    <source>
        <dbReference type="Google" id="ProtNLM"/>
    </source>
</evidence>
<dbReference type="InterPro" id="IPR000086">
    <property type="entry name" value="NUDIX_hydrolase_dom"/>
</dbReference>
<comment type="caution">
    <text evidence="4">The sequence shown here is derived from an EMBL/GenBank/DDBJ whole genome shotgun (WGS) entry which is preliminary data.</text>
</comment>
<dbReference type="PANTHER" id="PTHR21340">
    <property type="entry name" value="DIADENOSINE 5,5-P1,P4-TETRAPHOSPHATE PYROPHOSPHOHYDROLASE MUTT"/>
    <property type="match status" value="1"/>
</dbReference>
<dbReference type="PROSITE" id="PS51462">
    <property type="entry name" value="NUDIX"/>
    <property type="match status" value="1"/>
</dbReference>
<dbReference type="PANTHER" id="PTHR21340:SF0">
    <property type="entry name" value="BIS(5'-NUCLEOSYL)-TETRAPHOSPHATASE [ASYMMETRICAL]"/>
    <property type="match status" value="1"/>
</dbReference>
<keyword evidence="5" id="KW-1185">Reference proteome</keyword>
<organism evidence="4 5">
    <name type="scientific">Aureococcus anophagefferens</name>
    <name type="common">Harmful bloom alga</name>
    <dbReference type="NCBI Taxonomy" id="44056"/>
    <lineage>
        <taxon>Eukaryota</taxon>
        <taxon>Sar</taxon>
        <taxon>Stramenopiles</taxon>
        <taxon>Ochrophyta</taxon>
        <taxon>Pelagophyceae</taxon>
        <taxon>Pelagomonadales</taxon>
        <taxon>Pelagomonadaceae</taxon>
        <taxon>Aureococcus</taxon>
    </lineage>
</organism>
<evidence type="ECO:0000313" key="4">
    <source>
        <dbReference type="EMBL" id="KAK7240908.1"/>
    </source>
</evidence>
<gene>
    <name evidence="4" type="ORF">SO694_00055131</name>
</gene>
<evidence type="ECO:0000259" key="2">
    <source>
        <dbReference type="PROSITE" id="PS50222"/>
    </source>
</evidence>
<evidence type="ECO:0000259" key="3">
    <source>
        <dbReference type="PROSITE" id="PS51462"/>
    </source>
</evidence>
<proteinExistence type="predicted"/>
<dbReference type="PROSITE" id="PS50222">
    <property type="entry name" value="EF_HAND_2"/>
    <property type="match status" value="1"/>
</dbReference>
<dbReference type="InterPro" id="IPR015797">
    <property type="entry name" value="NUDIX_hydrolase-like_dom_sf"/>
</dbReference>
<accession>A0ABR1FXC7</accession>
<dbReference type="InterPro" id="IPR002048">
    <property type="entry name" value="EF_hand_dom"/>
</dbReference>
<dbReference type="InterPro" id="IPR051325">
    <property type="entry name" value="Nudix_hydrolase_domain"/>
</dbReference>
<dbReference type="Proteomes" id="UP001363151">
    <property type="component" value="Unassembled WGS sequence"/>
</dbReference>
<name>A0ABR1FXC7_AURAN</name>
<protein>
    <recommendedName>
        <fullName evidence="6">Calmodulin</fullName>
    </recommendedName>
</protein>
<dbReference type="InterPro" id="IPR018247">
    <property type="entry name" value="EF_Hand_1_Ca_BS"/>
</dbReference>
<dbReference type="EMBL" id="JBBJCI010000208">
    <property type="protein sequence ID" value="KAK7240908.1"/>
    <property type="molecule type" value="Genomic_DNA"/>
</dbReference>
<sequence>MTHAQLFGHYSLCHVAEPGGDGQCPICQRVCRRGHGFESFAKHLCAKHQPENADADGDGFISKRELHGAMASTAATSTKSKKNLKSQFMADAAAVDFRSPYVAYAWLVVRRPSDGKYLMVLESAATPGCGGKPCYWLPAGKVDPGETLVEAAVRCCARDTHVTVEPKGLLRVMLEPTEKKTVRAILYAEPAAGCDDPAVTCPKSCPDFHSVGACWVDLDDLAELHETEFRHPDPPVLFPAVESGALVPQSLDHAAWHDLERTVAELTSTDDDGARARLIPPVWDQIVRAYRALAVHAATTVAPAMGIQMH</sequence>
<feature type="domain" description="Nudix hydrolase" evidence="3">
    <location>
        <begin position="100"/>
        <end position="242"/>
    </location>
</feature>
<evidence type="ECO:0000256" key="1">
    <source>
        <dbReference type="ARBA" id="ARBA00022801"/>
    </source>
</evidence>
<dbReference type="Pfam" id="PF00293">
    <property type="entry name" value="NUDIX"/>
    <property type="match status" value="1"/>
</dbReference>
<dbReference type="SUPFAM" id="SSF55811">
    <property type="entry name" value="Nudix"/>
    <property type="match status" value="1"/>
</dbReference>
<dbReference type="PROSITE" id="PS00018">
    <property type="entry name" value="EF_HAND_1"/>
    <property type="match status" value="1"/>
</dbReference>
<evidence type="ECO:0000313" key="5">
    <source>
        <dbReference type="Proteomes" id="UP001363151"/>
    </source>
</evidence>
<keyword evidence="1" id="KW-0378">Hydrolase</keyword>
<feature type="domain" description="EF-hand" evidence="2">
    <location>
        <begin position="54"/>
        <end position="76"/>
    </location>
</feature>
<dbReference type="Gene3D" id="3.90.79.10">
    <property type="entry name" value="Nucleoside Triphosphate Pyrophosphohydrolase"/>
    <property type="match status" value="1"/>
</dbReference>